<comment type="caution">
    <text evidence="3">The sequence shown here is derived from an EMBL/GenBank/DDBJ whole genome shotgun (WGS) entry which is preliminary data.</text>
</comment>
<keyword evidence="1" id="KW-0175">Coiled coil</keyword>
<organism evidence="3 4">
    <name type="scientific">Blepharisma stoltei</name>
    <dbReference type="NCBI Taxonomy" id="1481888"/>
    <lineage>
        <taxon>Eukaryota</taxon>
        <taxon>Sar</taxon>
        <taxon>Alveolata</taxon>
        <taxon>Ciliophora</taxon>
        <taxon>Postciliodesmatophora</taxon>
        <taxon>Heterotrichea</taxon>
        <taxon>Heterotrichida</taxon>
        <taxon>Blepharismidae</taxon>
        <taxon>Blepharisma</taxon>
    </lineage>
</organism>
<dbReference type="AlphaFoldDB" id="A0AAU9I587"/>
<dbReference type="EMBL" id="CAJZBQ010000002">
    <property type="protein sequence ID" value="CAG9310264.1"/>
    <property type="molecule type" value="Genomic_DNA"/>
</dbReference>
<feature type="compositionally biased region" description="Basic and acidic residues" evidence="2">
    <location>
        <begin position="139"/>
        <end position="150"/>
    </location>
</feature>
<feature type="compositionally biased region" description="Basic and acidic residues" evidence="2">
    <location>
        <begin position="205"/>
        <end position="228"/>
    </location>
</feature>
<feature type="compositionally biased region" description="Acidic residues" evidence="2">
    <location>
        <begin position="234"/>
        <end position="249"/>
    </location>
</feature>
<proteinExistence type="predicted"/>
<evidence type="ECO:0000256" key="1">
    <source>
        <dbReference type="SAM" id="Coils"/>
    </source>
</evidence>
<evidence type="ECO:0000313" key="3">
    <source>
        <dbReference type="EMBL" id="CAG9310264.1"/>
    </source>
</evidence>
<feature type="coiled-coil region" evidence="1">
    <location>
        <begin position="280"/>
        <end position="307"/>
    </location>
</feature>
<accession>A0AAU9I587</accession>
<keyword evidence="4" id="KW-1185">Reference proteome</keyword>
<feature type="compositionally biased region" description="Basic and acidic residues" evidence="2">
    <location>
        <begin position="176"/>
        <end position="185"/>
    </location>
</feature>
<feature type="region of interest" description="Disordered" evidence="2">
    <location>
        <begin position="33"/>
        <end position="56"/>
    </location>
</feature>
<dbReference type="Proteomes" id="UP001162131">
    <property type="component" value="Unassembled WGS sequence"/>
</dbReference>
<protein>
    <submittedName>
        <fullName evidence="3">Uncharacterized protein</fullName>
    </submittedName>
</protein>
<feature type="region of interest" description="Disordered" evidence="2">
    <location>
        <begin position="115"/>
        <end position="263"/>
    </location>
</feature>
<evidence type="ECO:0000313" key="4">
    <source>
        <dbReference type="Proteomes" id="UP001162131"/>
    </source>
</evidence>
<evidence type="ECO:0000256" key="2">
    <source>
        <dbReference type="SAM" id="MobiDB-lite"/>
    </source>
</evidence>
<name>A0AAU9I587_9CILI</name>
<gene>
    <name evidence="3" type="ORF">BSTOLATCC_MIC1118</name>
</gene>
<sequence>MSLSYYDQHLAWQQRVYKELSAATKYHTFDDDQKMKSYSNSSHSHKRARSKYSRESKITTDTLKEELLKSWSHDYRATNVYAEVRGKYARPPPPLAKPPSAMSMLNPQENKLISRPATAGSLRPRSQQRESVKILPQDDSPRKIEDDRNNGKGNLRPKSQQREYKRFNEETSSVKNKIDEDRKSVASDIISVRSKARSTRSYSSKRGESPDKSPLQKRENYEHVKENTDVVNEEKEEIVNEEGEVVENEAENKEEGAEKSEQDVISVHSFVTTSSQKRYIEELEDLLRQEKLRRIRAEEQLEKVSSRASQRRH</sequence>
<feature type="compositionally biased region" description="Basic and acidic residues" evidence="2">
    <location>
        <begin position="250"/>
        <end position="262"/>
    </location>
</feature>
<feature type="compositionally biased region" description="Basic and acidic residues" evidence="2">
    <location>
        <begin position="160"/>
        <end position="169"/>
    </location>
</feature>
<reference evidence="3" key="1">
    <citation type="submission" date="2021-09" db="EMBL/GenBank/DDBJ databases">
        <authorList>
            <consortium name="AG Swart"/>
            <person name="Singh M."/>
            <person name="Singh A."/>
            <person name="Seah K."/>
            <person name="Emmerich C."/>
        </authorList>
    </citation>
    <scope>NUCLEOTIDE SEQUENCE</scope>
    <source>
        <strain evidence="3">ATCC30299</strain>
    </source>
</reference>